<name>A0ABQ1EZX5_SPHSA</name>
<reference evidence="2" key="1">
    <citation type="journal article" date="2019" name="Int. J. Syst. Evol. Microbiol.">
        <title>The Global Catalogue of Microorganisms (GCM) 10K type strain sequencing project: providing services to taxonomists for standard genome sequencing and annotation.</title>
        <authorList>
            <consortium name="The Broad Institute Genomics Platform"/>
            <consortium name="The Broad Institute Genome Sequencing Center for Infectious Disease"/>
            <person name="Wu L."/>
            <person name="Ma J."/>
        </authorList>
    </citation>
    <scope>NUCLEOTIDE SEQUENCE [LARGE SCALE GENOMIC DNA]</scope>
    <source>
        <strain evidence="2">CCM 7327</strain>
    </source>
</reference>
<dbReference type="Proteomes" id="UP000628109">
    <property type="component" value="Unassembled WGS sequence"/>
</dbReference>
<keyword evidence="2" id="KW-1185">Reference proteome</keyword>
<proteinExistence type="predicted"/>
<evidence type="ECO:0000313" key="2">
    <source>
        <dbReference type="Proteomes" id="UP000628109"/>
    </source>
</evidence>
<comment type="caution">
    <text evidence="1">The sequence shown here is derived from an EMBL/GenBank/DDBJ whole genome shotgun (WGS) entry which is preliminary data.</text>
</comment>
<sequence length="576" mass="63982">MPMSCSPEMGSTMTKVRIPFELIMLSGADIPAARKDVKDAVERGRFASSGWVRGDRESYGKALLGFSDFCRAPSGVLDDADVRFPKTTVPADAAELADRFRWMIYAPGNEEVITALINALRPIWESNPRRQKARRRSLKHTAIMPKPDPWSAAVAVFGIMANHPSFANFLMQGYLEKASRYIASRPAEEQASLWDIHNHVSIFWIYLKAQIRAARLFHAEWNSFETGSPDAPMRLTVGSASVPLEEVRRLARLAAKWSKGEAVTLAEQNELEEFIQSNDMQALAADQAEALGFTLAQLDGTAPPTVEQLVRLHDYLDDLDSWVDSLVDSFTTSKHTRSLTVVDIVYRKVEKKEREGYSGKRASLQDQIEAIRKQGSREADMVAATVRHGASTLTCLAYAISEMYSSVISLARDNLTRHWASGDAARGKALLATAHREKSDAKYNLLAIYRCVITRDQYSAVIESSDDHTGFDTDDYLTNDKDDKYDNTGFVIEKNAAGSPDGLDFLMGRGVSLMDKVGSIEFALRPPGEESSPFRNIADKAIVEASRIHKFESAGKDSLGRAMTRSVKRFRESFGS</sequence>
<protein>
    <submittedName>
        <fullName evidence="1">Uncharacterized protein</fullName>
    </submittedName>
</protein>
<gene>
    <name evidence="1" type="ORF">GCM10019071_25610</name>
</gene>
<accession>A0ABQ1EZX5</accession>
<evidence type="ECO:0000313" key="1">
    <source>
        <dbReference type="EMBL" id="GFZ94200.1"/>
    </source>
</evidence>
<dbReference type="EMBL" id="BMDU01000005">
    <property type="protein sequence ID" value="GFZ94200.1"/>
    <property type="molecule type" value="Genomic_DNA"/>
</dbReference>
<organism evidence="1 2">
    <name type="scientific">Sphingobium fuliginis (strain ATCC 27551)</name>
    <dbReference type="NCBI Taxonomy" id="336203"/>
    <lineage>
        <taxon>Bacteria</taxon>
        <taxon>Pseudomonadati</taxon>
        <taxon>Pseudomonadota</taxon>
        <taxon>Alphaproteobacteria</taxon>
        <taxon>Sphingomonadales</taxon>
        <taxon>Sphingomonadaceae</taxon>
        <taxon>Sphingobium</taxon>
    </lineage>
</organism>